<dbReference type="InterPro" id="IPR036390">
    <property type="entry name" value="WH_DNA-bd_sf"/>
</dbReference>
<keyword evidence="3" id="KW-0804">Transcription</keyword>
<dbReference type="Pfam" id="PF12802">
    <property type="entry name" value="MarR_2"/>
    <property type="match status" value="1"/>
</dbReference>
<dbReference type="PANTHER" id="PTHR33164:SF64">
    <property type="entry name" value="TRANSCRIPTIONAL REGULATOR SLYA"/>
    <property type="match status" value="1"/>
</dbReference>
<evidence type="ECO:0000259" key="4">
    <source>
        <dbReference type="PROSITE" id="PS50995"/>
    </source>
</evidence>
<keyword evidence="1" id="KW-0805">Transcription regulation</keyword>
<comment type="caution">
    <text evidence="5">The sequence shown here is derived from an EMBL/GenBank/DDBJ whole genome shotgun (WGS) entry which is preliminary data.</text>
</comment>
<name>A0A1E5XVS1_9HYPH</name>
<dbReference type="AlphaFoldDB" id="A0A1E5XVS1"/>
<dbReference type="Proteomes" id="UP000095463">
    <property type="component" value="Unassembled WGS sequence"/>
</dbReference>
<dbReference type="EMBL" id="LAJE02000063">
    <property type="protein sequence ID" value="OEO32661.1"/>
    <property type="molecule type" value="Genomic_DNA"/>
</dbReference>
<keyword evidence="2" id="KW-0238">DNA-binding</keyword>
<organism evidence="5 6">
    <name type="scientific">Devosia insulae DS-56</name>
    <dbReference type="NCBI Taxonomy" id="1116389"/>
    <lineage>
        <taxon>Bacteria</taxon>
        <taxon>Pseudomonadati</taxon>
        <taxon>Pseudomonadota</taxon>
        <taxon>Alphaproteobacteria</taxon>
        <taxon>Hyphomicrobiales</taxon>
        <taxon>Devosiaceae</taxon>
        <taxon>Devosia</taxon>
    </lineage>
</organism>
<evidence type="ECO:0000256" key="2">
    <source>
        <dbReference type="ARBA" id="ARBA00023125"/>
    </source>
</evidence>
<dbReference type="SUPFAM" id="SSF46785">
    <property type="entry name" value="Winged helix' DNA-binding domain"/>
    <property type="match status" value="1"/>
</dbReference>
<dbReference type="GO" id="GO:0003677">
    <property type="term" value="F:DNA binding"/>
    <property type="evidence" value="ECO:0007669"/>
    <property type="project" value="UniProtKB-KW"/>
</dbReference>
<reference evidence="5 6" key="1">
    <citation type="journal article" date="2015" name="Genome Announc.">
        <title>Genome Assemblies of Three Soil-Associated Devosia species: D. insulae, D. limi, and D. soli.</title>
        <authorList>
            <person name="Hassan Y.I."/>
            <person name="Lepp D."/>
            <person name="Zhou T."/>
        </authorList>
    </citation>
    <scope>NUCLEOTIDE SEQUENCE [LARGE SCALE GENOMIC DNA]</scope>
    <source>
        <strain evidence="5 6">DS-56</strain>
    </source>
</reference>
<sequence>MPPSPLGEEAVFDHKETLFHVASQLARRLANHLREALEPFGLHPAQFTALSEIAEREGLTQAELVTRLELEQPGVARTLGGLEADGWIEKASIGKGRAQGLYLSSKAKTVLPEAAAAAARADRQALASLSKTEAAHLIDGLSELAAANRG</sequence>
<dbReference type="Gene3D" id="1.10.10.10">
    <property type="entry name" value="Winged helix-like DNA-binding domain superfamily/Winged helix DNA-binding domain"/>
    <property type="match status" value="1"/>
</dbReference>
<dbReference type="GO" id="GO:0003700">
    <property type="term" value="F:DNA-binding transcription factor activity"/>
    <property type="evidence" value="ECO:0007669"/>
    <property type="project" value="InterPro"/>
</dbReference>
<dbReference type="GO" id="GO:0006950">
    <property type="term" value="P:response to stress"/>
    <property type="evidence" value="ECO:0007669"/>
    <property type="project" value="TreeGrafter"/>
</dbReference>
<dbReference type="InterPro" id="IPR000835">
    <property type="entry name" value="HTH_MarR-typ"/>
</dbReference>
<dbReference type="SMART" id="SM00347">
    <property type="entry name" value="HTH_MARR"/>
    <property type="match status" value="1"/>
</dbReference>
<evidence type="ECO:0000256" key="1">
    <source>
        <dbReference type="ARBA" id="ARBA00023015"/>
    </source>
</evidence>
<feature type="domain" description="HTH marR-type" evidence="4">
    <location>
        <begin position="15"/>
        <end position="146"/>
    </location>
</feature>
<proteinExistence type="predicted"/>
<protein>
    <recommendedName>
        <fullName evidence="4">HTH marR-type domain-containing protein</fullName>
    </recommendedName>
</protein>
<accession>A0A1E5XVS1</accession>
<evidence type="ECO:0000313" key="5">
    <source>
        <dbReference type="EMBL" id="OEO32661.1"/>
    </source>
</evidence>
<evidence type="ECO:0000256" key="3">
    <source>
        <dbReference type="ARBA" id="ARBA00023163"/>
    </source>
</evidence>
<dbReference type="InterPro" id="IPR036388">
    <property type="entry name" value="WH-like_DNA-bd_sf"/>
</dbReference>
<dbReference type="PANTHER" id="PTHR33164">
    <property type="entry name" value="TRANSCRIPTIONAL REGULATOR, MARR FAMILY"/>
    <property type="match status" value="1"/>
</dbReference>
<gene>
    <name evidence="5" type="ORF">VW23_010530</name>
</gene>
<dbReference type="InterPro" id="IPR039422">
    <property type="entry name" value="MarR/SlyA-like"/>
</dbReference>
<keyword evidence="6" id="KW-1185">Reference proteome</keyword>
<evidence type="ECO:0000313" key="6">
    <source>
        <dbReference type="Proteomes" id="UP000095463"/>
    </source>
</evidence>
<dbReference type="PROSITE" id="PS50995">
    <property type="entry name" value="HTH_MARR_2"/>
    <property type="match status" value="1"/>
</dbReference>